<dbReference type="SMART" id="SM00850">
    <property type="entry name" value="LytTR"/>
    <property type="match status" value="1"/>
</dbReference>
<dbReference type="Gene3D" id="2.40.50.1020">
    <property type="entry name" value="LytTr DNA-binding domain"/>
    <property type="match status" value="1"/>
</dbReference>
<dbReference type="EMBL" id="NOII01000011">
    <property type="protein sequence ID" value="OYD56651.1"/>
    <property type="molecule type" value="Genomic_DNA"/>
</dbReference>
<keyword evidence="2" id="KW-0808">Transferase</keyword>
<protein>
    <submittedName>
        <fullName evidence="2">Histidine kinase</fullName>
    </submittedName>
</protein>
<dbReference type="Pfam" id="PF04397">
    <property type="entry name" value="LytTR"/>
    <property type="match status" value="1"/>
</dbReference>
<dbReference type="PANTHER" id="PTHR37299">
    <property type="entry name" value="TRANSCRIPTIONAL REGULATOR-RELATED"/>
    <property type="match status" value="1"/>
</dbReference>
<dbReference type="RefSeq" id="WP_094253666.1">
    <property type="nucleotide sequence ID" value="NZ_JBHLXL010000002.1"/>
</dbReference>
<sequence length="145" mass="16728">MKITILEDDEQNELEIIVKCKVMSDDVMKVLSSLRSIERKVLGTLDGKVHVLPAEDIYYFESVDKKNFAYTRKEVYEIPLRLYQIETMFGKGPFFRATKATIINLDKISTILPRIGGRLEVTLENGEQMMVSRQYVSDVKNKLGF</sequence>
<keyword evidence="3" id="KW-1185">Reference proteome</keyword>
<dbReference type="InterPro" id="IPR007492">
    <property type="entry name" value="LytTR_DNA-bd_dom"/>
</dbReference>
<dbReference type="GO" id="GO:0000156">
    <property type="term" value="F:phosphorelay response regulator activity"/>
    <property type="evidence" value="ECO:0007669"/>
    <property type="project" value="InterPro"/>
</dbReference>
<proteinExistence type="predicted"/>
<dbReference type="OrthoDB" id="9808614at2"/>
<comment type="caution">
    <text evidence="2">The sequence shown here is derived from an EMBL/GenBank/DDBJ whole genome shotgun (WGS) entry which is preliminary data.</text>
</comment>
<name>A0A235F5U8_9BACL</name>
<dbReference type="GO" id="GO:0016301">
    <property type="term" value="F:kinase activity"/>
    <property type="evidence" value="ECO:0007669"/>
    <property type="project" value="UniProtKB-KW"/>
</dbReference>
<reference evidence="2 3" key="1">
    <citation type="submission" date="2017-07" db="EMBL/GenBank/DDBJ databases">
        <title>Fictibacillus sp. nov. GDSW-R2A3 Genome sequencing and assembly.</title>
        <authorList>
            <person name="Mayilraj S."/>
        </authorList>
    </citation>
    <scope>NUCLEOTIDE SEQUENCE [LARGE SCALE GENOMIC DNA]</scope>
    <source>
        <strain evidence="2 3">GDSW-R2A3</strain>
    </source>
</reference>
<keyword evidence="2" id="KW-0418">Kinase</keyword>
<accession>A0A235F5U8</accession>
<dbReference type="GO" id="GO:0003677">
    <property type="term" value="F:DNA binding"/>
    <property type="evidence" value="ECO:0007669"/>
    <property type="project" value="InterPro"/>
</dbReference>
<feature type="domain" description="HTH LytTR-type" evidence="1">
    <location>
        <begin position="45"/>
        <end position="145"/>
    </location>
</feature>
<dbReference type="PANTHER" id="PTHR37299:SF4">
    <property type="entry name" value="TRANSCRIPTIONAL REGULATOR"/>
    <property type="match status" value="1"/>
</dbReference>
<dbReference type="Proteomes" id="UP000215059">
    <property type="component" value="Unassembled WGS sequence"/>
</dbReference>
<gene>
    <name evidence="2" type="ORF">CGZ90_16710</name>
</gene>
<evidence type="ECO:0000313" key="3">
    <source>
        <dbReference type="Proteomes" id="UP000215059"/>
    </source>
</evidence>
<organism evidence="2 3">
    <name type="scientific">Fictibacillus aquaticus</name>
    <dbReference type="NCBI Taxonomy" id="2021314"/>
    <lineage>
        <taxon>Bacteria</taxon>
        <taxon>Bacillati</taxon>
        <taxon>Bacillota</taxon>
        <taxon>Bacilli</taxon>
        <taxon>Bacillales</taxon>
        <taxon>Fictibacillaceae</taxon>
        <taxon>Fictibacillus</taxon>
    </lineage>
</organism>
<dbReference type="PROSITE" id="PS50930">
    <property type="entry name" value="HTH_LYTTR"/>
    <property type="match status" value="1"/>
</dbReference>
<dbReference type="AlphaFoldDB" id="A0A235F5U8"/>
<evidence type="ECO:0000313" key="2">
    <source>
        <dbReference type="EMBL" id="OYD56651.1"/>
    </source>
</evidence>
<dbReference type="InterPro" id="IPR046947">
    <property type="entry name" value="LytR-like"/>
</dbReference>
<evidence type="ECO:0000259" key="1">
    <source>
        <dbReference type="PROSITE" id="PS50930"/>
    </source>
</evidence>